<gene>
    <name evidence="1" type="ORF">PPTG_21886</name>
</gene>
<evidence type="ECO:0000313" key="2">
    <source>
        <dbReference type="Proteomes" id="UP000018817"/>
    </source>
</evidence>
<evidence type="ECO:0000313" key="1">
    <source>
        <dbReference type="EMBL" id="ETN16208.1"/>
    </source>
</evidence>
<dbReference type="AlphaFoldDB" id="W2QSX6"/>
<dbReference type="EMBL" id="KI669569">
    <property type="protein sequence ID" value="ETN16208.1"/>
    <property type="molecule type" value="Genomic_DNA"/>
</dbReference>
<name>W2QSX6_PHYN3</name>
<dbReference type="VEuPathDB" id="FungiDB:PPTG_21886"/>
<reference evidence="2" key="1">
    <citation type="submission" date="2011-12" db="EMBL/GenBank/DDBJ databases">
        <authorList>
            <consortium name="The Broad Institute Genome Sequencing Platform"/>
            <person name="Russ C."/>
            <person name="Tyler B."/>
            <person name="Panabieres F."/>
            <person name="Shan W."/>
            <person name="Tripathy S."/>
            <person name="Grunwald N."/>
            <person name="Machado M."/>
            <person name="Young S.K."/>
            <person name="Zeng Q."/>
            <person name="Gargeya S."/>
            <person name="Fitzgerald M."/>
            <person name="Haas B."/>
            <person name="Abouelleil A."/>
            <person name="Alvarado L."/>
            <person name="Arachchi H.M."/>
            <person name="Berlin A."/>
            <person name="Chapman S.B."/>
            <person name="Gearin G."/>
            <person name="Goldberg J."/>
            <person name="Griggs A."/>
            <person name="Gujja S."/>
            <person name="Hansen M."/>
            <person name="Heiman D."/>
            <person name="Howarth C."/>
            <person name="Larimer J."/>
            <person name="Lui A."/>
            <person name="MacDonald P.J.P."/>
            <person name="McCowen C."/>
            <person name="Montmayeur A."/>
            <person name="Murphy C."/>
            <person name="Neiman D."/>
            <person name="Pearson M."/>
            <person name="Priest M."/>
            <person name="Roberts A."/>
            <person name="Saif S."/>
            <person name="Shea T."/>
            <person name="Sisk P."/>
            <person name="Stolte C."/>
            <person name="Sykes S."/>
            <person name="Wortman J."/>
            <person name="Nusbaum C."/>
            <person name="Birren B."/>
        </authorList>
    </citation>
    <scope>NUCLEOTIDE SEQUENCE [LARGE SCALE GENOMIC DNA]</scope>
    <source>
        <strain evidence="2">INRA-310</strain>
    </source>
</reference>
<dbReference type="RefSeq" id="XP_008898836.1">
    <property type="nucleotide sequence ID" value="XM_008900588.1"/>
</dbReference>
<protein>
    <submittedName>
        <fullName evidence="1">Uncharacterized protein</fullName>
    </submittedName>
</protein>
<organism evidence="1 2">
    <name type="scientific">Phytophthora nicotianae (strain INRA-310)</name>
    <name type="common">Phytophthora parasitica</name>
    <dbReference type="NCBI Taxonomy" id="761204"/>
    <lineage>
        <taxon>Eukaryota</taxon>
        <taxon>Sar</taxon>
        <taxon>Stramenopiles</taxon>
        <taxon>Oomycota</taxon>
        <taxon>Peronosporomycetes</taxon>
        <taxon>Peronosporales</taxon>
        <taxon>Peronosporaceae</taxon>
        <taxon>Phytophthora</taxon>
    </lineage>
</organism>
<dbReference type="OMA" id="QCTIAFT"/>
<reference evidence="1 2" key="2">
    <citation type="submission" date="2013-11" db="EMBL/GenBank/DDBJ databases">
        <title>The Genome Sequence of Phytophthora parasitica INRA-310.</title>
        <authorList>
            <consortium name="The Broad Institute Genomics Platform"/>
            <person name="Russ C."/>
            <person name="Tyler B."/>
            <person name="Panabieres F."/>
            <person name="Shan W."/>
            <person name="Tripathy S."/>
            <person name="Grunwald N."/>
            <person name="Machado M."/>
            <person name="Johnson C.S."/>
            <person name="Arredondo F."/>
            <person name="Hong C."/>
            <person name="Coffey M."/>
            <person name="Young S.K."/>
            <person name="Zeng Q."/>
            <person name="Gargeya S."/>
            <person name="Fitzgerald M."/>
            <person name="Abouelleil A."/>
            <person name="Alvarado L."/>
            <person name="Chapman S.B."/>
            <person name="Gainer-Dewar J."/>
            <person name="Goldberg J."/>
            <person name="Griggs A."/>
            <person name="Gujja S."/>
            <person name="Hansen M."/>
            <person name="Howarth C."/>
            <person name="Imamovic A."/>
            <person name="Ireland A."/>
            <person name="Larimer J."/>
            <person name="McCowan C."/>
            <person name="Murphy C."/>
            <person name="Pearson M."/>
            <person name="Poon T.W."/>
            <person name="Priest M."/>
            <person name="Roberts A."/>
            <person name="Saif S."/>
            <person name="Shea T."/>
            <person name="Sykes S."/>
            <person name="Wortman J."/>
            <person name="Nusbaum C."/>
            <person name="Birren B."/>
        </authorList>
    </citation>
    <scope>NUCLEOTIDE SEQUENCE [LARGE SCALE GENOMIC DNA]</scope>
    <source>
        <strain evidence="1 2">INRA-310</strain>
    </source>
</reference>
<dbReference type="Proteomes" id="UP000018817">
    <property type="component" value="Unassembled WGS sequence"/>
</dbReference>
<dbReference type="GeneID" id="20190485"/>
<sequence length="113" mass="12584">MRRCNYGGDRAGNDGLKLLPPSTQTVSFLFFSSRHFRNVLLNARGSEQPPATRTQCWAVLSSLTWRSGGAGVQGKRLIRVSHIQRSCWLQCTIAFTVPKGSLRNRSEGGPHER</sequence>
<accession>W2QSX6</accession>
<proteinExistence type="predicted"/>